<dbReference type="AlphaFoldDB" id="K0KGS6"/>
<reference evidence="1 2" key="1">
    <citation type="journal article" date="2012" name="Eukaryot. Cell">
        <title>Draft genome sequence of Wickerhamomyces ciferrii NRRL Y-1031 F-60-10.</title>
        <authorList>
            <person name="Schneider J."/>
            <person name="Andrea H."/>
            <person name="Blom J."/>
            <person name="Jaenicke S."/>
            <person name="Ruckert C."/>
            <person name="Schorsch C."/>
            <person name="Szczepanowski R."/>
            <person name="Farwick M."/>
            <person name="Goesmann A."/>
            <person name="Puhler A."/>
            <person name="Schaffer S."/>
            <person name="Tauch A."/>
            <person name="Kohler T."/>
            <person name="Brinkrolf K."/>
        </authorList>
    </citation>
    <scope>NUCLEOTIDE SEQUENCE [LARGE SCALE GENOMIC DNA]</scope>
    <source>
        <strain evidence="2">ATCC 14091 / BCRC 22168 / CBS 111 / JCM 3599 / NBRC 0793 / NRRL Y-1031 F-60-10</strain>
    </source>
</reference>
<dbReference type="HOGENOM" id="CLU_1579722_0_0_1"/>
<comment type="caution">
    <text evidence="1">The sequence shown here is derived from an EMBL/GenBank/DDBJ whole genome shotgun (WGS) entry which is preliminary data.</text>
</comment>
<dbReference type="STRING" id="1206466.K0KGS6"/>
<dbReference type="InParanoid" id="K0KGS6"/>
<proteinExistence type="predicted"/>
<accession>K0KGS6</accession>
<protein>
    <submittedName>
        <fullName evidence="1">Uncharacterized protein</fullName>
    </submittedName>
</protein>
<keyword evidence="2" id="KW-1185">Reference proteome</keyword>
<gene>
    <name evidence="1" type="ORF">BN7_1725</name>
</gene>
<sequence length="169" mass="19752">MKIWRKHQGDNFQTYFQYLSFLENQWHESYYPLYHYQPKKKKKQNTTNVPNENFSSVVFVNEGDDLNSPDTSTTSSLDVAKDISDISKYVDLCSSTFSTNNNNMKQTQKPKQKSYKDGALKFSINKVTKPKKPQKTASKKLPQDEMMSQFFSSFKSLMYGERAEDICFK</sequence>
<dbReference type="EMBL" id="CAIF01000039">
    <property type="protein sequence ID" value="CCH42181.1"/>
    <property type="molecule type" value="Genomic_DNA"/>
</dbReference>
<name>K0KGS6_WICCF</name>
<evidence type="ECO:0000313" key="1">
    <source>
        <dbReference type="EMBL" id="CCH42181.1"/>
    </source>
</evidence>
<organism evidence="1 2">
    <name type="scientific">Wickerhamomyces ciferrii (strain ATCC 14091 / BCRC 22168 / CBS 111 / JCM 3599 / NBRC 0793 / NRRL Y-1031 F-60-10)</name>
    <name type="common">Yeast</name>
    <name type="synonym">Pichia ciferrii</name>
    <dbReference type="NCBI Taxonomy" id="1206466"/>
    <lineage>
        <taxon>Eukaryota</taxon>
        <taxon>Fungi</taxon>
        <taxon>Dikarya</taxon>
        <taxon>Ascomycota</taxon>
        <taxon>Saccharomycotina</taxon>
        <taxon>Saccharomycetes</taxon>
        <taxon>Phaffomycetales</taxon>
        <taxon>Wickerhamomycetaceae</taxon>
        <taxon>Wickerhamomyces</taxon>
    </lineage>
</organism>
<dbReference type="Proteomes" id="UP000009328">
    <property type="component" value="Unassembled WGS sequence"/>
</dbReference>
<evidence type="ECO:0000313" key="2">
    <source>
        <dbReference type="Proteomes" id="UP000009328"/>
    </source>
</evidence>